<dbReference type="FunCoup" id="I2H028">
    <property type="interactions" value="812"/>
</dbReference>
<dbReference type="GO" id="GO:0090083">
    <property type="term" value="P:regulation of inclusion body assembly"/>
    <property type="evidence" value="ECO:0007669"/>
    <property type="project" value="EnsemblFungi"/>
</dbReference>
<keyword evidence="7 9" id="KW-0472">Membrane</keyword>
<dbReference type="PANTHER" id="PTHR19957">
    <property type="entry name" value="SYNTAXIN"/>
    <property type="match status" value="1"/>
</dbReference>
<dbReference type="Gene3D" id="1.20.58.70">
    <property type="match status" value="1"/>
</dbReference>
<comment type="similarity">
    <text evidence="2">Belongs to the syntaxin family.</text>
</comment>
<evidence type="ECO:0000256" key="6">
    <source>
        <dbReference type="ARBA" id="ARBA00023054"/>
    </source>
</evidence>
<organism evidence="11 12">
    <name type="scientific">Henningerozyma blattae (strain ATCC 34711 / CBS 6284 / DSM 70876 / NBRC 10599 / NRRL Y-10934 / UCD 77-7)</name>
    <name type="common">Yeast</name>
    <name type="synonym">Tetrapisispora blattae</name>
    <dbReference type="NCBI Taxonomy" id="1071380"/>
    <lineage>
        <taxon>Eukaryota</taxon>
        <taxon>Fungi</taxon>
        <taxon>Dikarya</taxon>
        <taxon>Ascomycota</taxon>
        <taxon>Saccharomycotina</taxon>
        <taxon>Saccharomycetes</taxon>
        <taxon>Saccharomycetales</taxon>
        <taxon>Saccharomycetaceae</taxon>
        <taxon>Henningerozyma</taxon>
    </lineage>
</organism>
<accession>I2H028</accession>
<evidence type="ECO:0000313" key="11">
    <source>
        <dbReference type="EMBL" id="CCH59730.1"/>
    </source>
</evidence>
<keyword evidence="12" id="KW-1185">Reference proteome</keyword>
<dbReference type="SUPFAM" id="SSF47661">
    <property type="entry name" value="t-snare proteins"/>
    <property type="match status" value="1"/>
</dbReference>
<evidence type="ECO:0000256" key="2">
    <source>
        <dbReference type="ARBA" id="ARBA00009063"/>
    </source>
</evidence>
<keyword evidence="5 9" id="KW-1133">Transmembrane helix</keyword>
<dbReference type="CDD" id="cd15844">
    <property type="entry name" value="SNARE_syntaxin5"/>
    <property type="match status" value="1"/>
</dbReference>
<evidence type="ECO:0000259" key="10">
    <source>
        <dbReference type="PROSITE" id="PS50192"/>
    </source>
</evidence>
<dbReference type="STRING" id="1071380.I2H028"/>
<dbReference type="EMBL" id="HE806317">
    <property type="protein sequence ID" value="CCH59730.1"/>
    <property type="molecule type" value="Genomic_DNA"/>
</dbReference>
<dbReference type="InterPro" id="IPR006012">
    <property type="entry name" value="Syntaxin/epimorphin_CS"/>
</dbReference>
<dbReference type="GO" id="GO:0031201">
    <property type="term" value="C:SNARE complex"/>
    <property type="evidence" value="ECO:0007669"/>
    <property type="project" value="EnsemblFungi"/>
</dbReference>
<dbReference type="GO" id="GO:0000149">
    <property type="term" value="F:SNARE binding"/>
    <property type="evidence" value="ECO:0007669"/>
    <property type="project" value="TreeGrafter"/>
</dbReference>
<evidence type="ECO:0000256" key="9">
    <source>
        <dbReference type="SAM" id="Phobius"/>
    </source>
</evidence>
<feature type="region of interest" description="Disordered" evidence="8">
    <location>
        <begin position="170"/>
        <end position="191"/>
    </location>
</feature>
<evidence type="ECO:0000256" key="3">
    <source>
        <dbReference type="ARBA" id="ARBA00022448"/>
    </source>
</evidence>
<dbReference type="Gene3D" id="1.20.5.110">
    <property type="match status" value="1"/>
</dbReference>
<dbReference type="OMA" id="EHNHNVV"/>
<feature type="compositionally biased region" description="Polar residues" evidence="8">
    <location>
        <begin position="171"/>
        <end position="191"/>
    </location>
</feature>
<feature type="region of interest" description="Disordered" evidence="8">
    <location>
        <begin position="204"/>
        <end position="258"/>
    </location>
</feature>
<feature type="domain" description="T-SNARE coiled-coil homology" evidence="10">
    <location>
        <begin position="281"/>
        <end position="343"/>
    </location>
</feature>
<keyword evidence="3" id="KW-0813">Transport</keyword>
<keyword evidence="6" id="KW-0175">Coiled coil</keyword>
<evidence type="ECO:0000256" key="4">
    <source>
        <dbReference type="ARBA" id="ARBA00022692"/>
    </source>
</evidence>
<dbReference type="InParanoid" id="I2H028"/>
<evidence type="ECO:0000256" key="8">
    <source>
        <dbReference type="SAM" id="MobiDB-lite"/>
    </source>
</evidence>
<dbReference type="GO" id="GO:0006891">
    <property type="term" value="P:intra-Golgi vesicle-mediated transport"/>
    <property type="evidence" value="ECO:0007669"/>
    <property type="project" value="EnsemblFungi"/>
</dbReference>
<evidence type="ECO:0000256" key="5">
    <source>
        <dbReference type="ARBA" id="ARBA00022989"/>
    </source>
</evidence>
<sequence length="372" mass="42618">MNIRDRTIEFQQSVLTYKKQNKNHNQFPHQASNDLPQSNPIKTSDFQKNASSIAHEISSTAQLLSKLAILAKRKPMFNDNPVEIAELSFLIKRKIYSIEQSLIDLSKYQRTIQGKEGVVVKRGKDTHHSKNVVNLLNTKMKNISGDFKHVLEQRQQLELANRDRWEKITQQDKLSTQTSNLNDSRSNSNEYKIQNPNITHIQQQQGGLTNGGLEKGNGSQLSVSNNSMYNNSNPFLSSLANEEEDNNNNTTMIQSSSYNKNGDQTLLLTMEEGLLNQDSNNVYLQERDRAMETIESTIQEVGGLFQQLASMVQEQGEVIQRIDANVDDIDLNITGAQRELLKYFDRIKSNRWLAVKIFFIIFVFFLFWVLVN</sequence>
<feature type="compositionally biased region" description="Low complexity" evidence="8">
    <location>
        <begin position="222"/>
        <end position="233"/>
    </location>
</feature>
<dbReference type="InterPro" id="IPR000727">
    <property type="entry name" value="T_SNARE_dom"/>
</dbReference>
<dbReference type="PROSITE" id="PS50192">
    <property type="entry name" value="T_SNARE"/>
    <property type="match status" value="1"/>
</dbReference>
<dbReference type="GO" id="GO:0048280">
    <property type="term" value="P:vesicle fusion with Golgi apparatus"/>
    <property type="evidence" value="ECO:0007669"/>
    <property type="project" value="EnsemblFungi"/>
</dbReference>
<dbReference type="GeneID" id="14494042"/>
<dbReference type="PROSITE" id="PS00914">
    <property type="entry name" value="SYNTAXIN"/>
    <property type="match status" value="1"/>
</dbReference>
<dbReference type="RefSeq" id="XP_004179249.1">
    <property type="nucleotide sequence ID" value="XM_004179201.1"/>
</dbReference>
<proteinExistence type="inferred from homology"/>
<dbReference type="InterPro" id="IPR021538">
    <property type="entry name" value="Syntaxin-5_N"/>
</dbReference>
<dbReference type="SMART" id="SM00397">
    <property type="entry name" value="t_SNARE"/>
    <property type="match status" value="1"/>
</dbReference>
<dbReference type="GO" id="GO:0005801">
    <property type="term" value="C:cis-Golgi network"/>
    <property type="evidence" value="ECO:0007669"/>
    <property type="project" value="EnsemblFungi"/>
</dbReference>
<dbReference type="GO" id="GO:0000139">
    <property type="term" value="C:Golgi membrane"/>
    <property type="evidence" value="ECO:0007669"/>
    <property type="project" value="TreeGrafter"/>
</dbReference>
<dbReference type="Proteomes" id="UP000002866">
    <property type="component" value="Chromosome 2"/>
</dbReference>
<dbReference type="GO" id="GO:0006888">
    <property type="term" value="P:endoplasmic reticulum to Golgi vesicle-mediated transport"/>
    <property type="evidence" value="ECO:0007669"/>
    <property type="project" value="EnsemblFungi"/>
</dbReference>
<gene>
    <name evidence="11" type="primary">TBLA0B09150</name>
    <name evidence="11" type="ORF">TBLA_0B09150</name>
</gene>
<dbReference type="PANTHER" id="PTHR19957:SF3">
    <property type="entry name" value="SYNTAXIN-5"/>
    <property type="match status" value="1"/>
</dbReference>
<dbReference type="KEGG" id="tbl:TBLA_0B09150"/>
<evidence type="ECO:0000256" key="7">
    <source>
        <dbReference type="ARBA" id="ARBA00023136"/>
    </source>
</evidence>
<evidence type="ECO:0000313" key="12">
    <source>
        <dbReference type="Proteomes" id="UP000002866"/>
    </source>
</evidence>
<dbReference type="GO" id="GO:0048278">
    <property type="term" value="P:vesicle docking"/>
    <property type="evidence" value="ECO:0007669"/>
    <property type="project" value="TreeGrafter"/>
</dbReference>
<dbReference type="AlphaFoldDB" id="I2H028"/>
<keyword evidence="4 9" id="KW-0812">Transmembrane</keyword>
<dbReference type="HOGENOM" id="CLU_044998_0_1_1"/>
<feature type="transmembrane region" description="Helical" evidence="9">
    <location>
        <begin position="352"/>
        <end position="371"/>
    </location>
</feature>
<reference evidence="11 12" key="1">
    <citation type="journal article" date="2011" name="Proc. Natl. Acad. Sci. U.S.A.">
        <title>Evolutionary erosion of yeast sex chromosomes by mating-type switching accidents.</title>
        <authorList>
            <person name="Gordon J.L."/>
            <person name="Armisen D."/>
            <person name="Proux-Wera E."/>
            <person name="Oheigeartaigh S.S."/>
            <person name="Byrne K.P."/>
            <person name="Wolfe K.H."/>
        </authorList>
    </citation>
    <scope>NUCLEOTIDE SEQUENCE [LARGE SCALE GENOMIC DNA]</scope>
    <source>
        <strain evidence="12">ATCC 34711 / CBS 6284 / DSM 70876 / NBRC 10599 / NRRL Y-10934 / UCD 77-7</strain>
    </source>
</reference>
<evidence type="ECO:0000256" key="1">
    <source>
        <dbReference type="ARBA" id="ARBA00004211"/>
    </source>
</evidence>
<dbReference type="InterPro" id="IPR045242">
    <property type="entry name" value="Syntaxin"/>
</dbReference>
<dbReference type="OrthoDB" id="421009at2759"/>
<dbReference type="Pfam" id="PF05739">
    <property type="entry name" value="SNARE"/>
    <property type="match status" value="1"/>
</dbReference>
<protein>
    <recommendedName>
        <fullName evidence="10">t-SNARE coiled-coil homology domain-containing protein</fullName>
    </recommendedName>
</protein>
<comment type="subcellular location">
    <subcellularLocation>
        <location evidence="1">Membrane</location>
        <topology evidence="1">Single-pass type IV membrane protein</topology>
    </subcellularLocation>
</comment>
<dbReference type="GO" id="GO:0005484">
    <property type="term" value="F:SNAP receptor activity"/>
    <property type="evidence" value="ECO:0007669"/>
    <property type="project" value="EnsemblFungi"/>
</dbReference>
<dbReference type="InterPro" id="IPR010989">
    <property type="entry name" value="SNARE"/>
</dbReference>
<dbReference type="eggNOG" id="KOG0812">
    <property type="taxonomic scope" value="Eukaryota"/>
</dbReference>
<dbReference type="Pfam" id="PF11416">
    <property type="entry name" value="Syntaxin-5_N"/>
    <property type="match status" value="1"/>
</dbReference>
<name>I2H028_HENB6</name>
<dbReference type="GO" id="GO:0006886">
    <property type="term" value="P:intracellular protein transport"/>
    <property type="evidence" value="ECO:0007669"/>
    <property type="project" value="EnsemblFungi"/>
</dbReference>